<proteinExistence type="predicted"/>
<evidence type="ECO:0000256" key="2">
    <source>
        <dbReference type="SAM" id="Phobius"/>
    </source>
</evidence>
<keyword evidence="2" id="KW-0812">Transmembrane</keyword>
<feature type="transmembrane region" description="Helical" evidence="2">
    <location>
        <begin position="7"/>
        <end position="26"/>
    </location>
</feature>
<feature type="region of interest" description="Disordered" evidence="1">
    <location>
        <begin position="250"/>
        <end position="269"/>
    </location>
</feature>
<dbReference type="InterPro" id="IPR021235">
    <property type="entry name" value="DUF2637"/>
</dbReference>
<protein>
    <submittedName>
        <fullName evidence="3">DUF2637 domain-containing protein</fullName>
    </submittedName>
</protein>
<feature type="region of interest" description="Disordered" evidence="1">
    <location>
        <begin position="131"/>
        <end position="192"/>
    </location>
</feature>
<feature type="compositionally biased region" description="Basic and acidic residues" evidence="1">
    <location>
        <begin position="163"/>
        <end position="177"/>
    </location>
</feature>
<organism evidence="3 4">
    <name type="scientific">Planosporangium thailandense</name>
    <dbReference type="NCBI Taxonomy" id="765197"/>
    <lineage>
        <taxon>Bacteria</taxon>
        <taxon>Bacillati</taxon>
        <taxon>Actinomycetota</taxon>
        <taxon>Actinomycetes</taxon>
        <taxon>Micromonosporales</taxon>
        <taxon>Micromonosporaceae</taxon>
        <taxon>Planosporangium</taxon>
    </lineage>
</organism>
<evidence type="ECO:0000256" key="1">
    <source>
        <dbReference type="SAM" id="MobiDB-lite"/>
    </source>
</evidence>
<dbReference type="EMBL" id="JAATVY010000005">
    <property type="protein sequence ID" value="NJC70032.1"/>
    <property type="molecule type" value="Genomic_DNA"/>
</dbReference>
<evidence type="ECO:0000313" key="4">
    <source>
        <dbReference type="Proteomes" id="UP000722989"/>
    </source>
</evidence>
<dbReference type="Proteomes" id="UP000722989">
    <property type="component" value="Unassembled WGS sequence"/>
</dbReference>
<gene>
    <name evidence="3" type="ORF">HC031_09970</name>
</gene>
<dbReference type="Pfam" id="PF10935">
    <property type="entry name" value="DUF2637"/>
    <property type="match status" value="1"/>
</dbReference>
<keyword evidence="2" id="KW-1133">Transmembrane helix</keyword>
<dbReference type="RefSeq" id="WP_167924944.1">
    <property type="nucleotide sequence ID" value="NZ_JAATVY010000005.1"/>
</dbReference>
<name>A0ABX0XXL9_9ACTN</name>
<evidence type="ECO:0000313" key="3">
    <source>
        <dbReference type="EMBL" id="NJC70032.1"/>
    </source>
</evidence>
<accession>A0ABX0XXL9</accession>
<sequence>MSATNRAIVRAAGATVIGLAGVAGAISYSHMAELARLHGEVGWRAHAFPVSVDGIEIVASLVLLAHRRAGTWPGWLPWAALAAGTAASVAANVAVGGSDPVGRLVAGRPAVALLVSIKLLSGLLDAAPAGTAMNGTPPDGTAGPGPSGPANPVPGAGTGSGPDRQKPVNRDGDRHDGTAGTAQPVDRSRTGTDLAGLEAAARLVRDRLIAQGSPVNRRNLAAGLRAGGHRVRNDRLGHLLHVVAGEADARSAPVNGKPVSTPAGSAADV</sequence>
<reference evidence="3 4" key="1">
    <citation type="submission" date="2020-03" db="EMBL/GenBank/DDBJ databases">
        <title>WGS of the type strain of Planosporangium spp.</title>
        <authorList>
            <person name="Thawai C."/>
        </authorList>
    </citation>
    <scope>NUCLEOTIDE SEQUENCE [LARGE SCALE GENOMIC DNA]</scope>
    <source>
        <strain evidence="3 4">TBRC 5610</strain>
    </source>
</reference>
<keyword evidence="4" id="KW-1185">Reference proteome</keyword>
<comment type="caution">
    <text evidence="3">The sequence shown here is derived from an EMBL/GenBank/DDBJ whole genome shotgun (WGS) entry which is preliminary data.</text>
</comment>
<keyword evidence="2" id="KW-0472">Membrane</keyword>